<comment type="caution">
    <text evidence="3">The sequence shown here is derived from an EMBL/GenBank/DDBJ whole genome shotgun (WGS) entry which is preliminary data.</text>
</comment>
<keyword evidence="2" id="KW-1133">Transmembrane helix</keyword>
<dbReference type="Proteomes" id="UP001464923">
    <property type="component" value="Unassembled WGS sequence"/>
</dbReference>
<evidence type="ECO:0000256" key="2">
    <source>
        <dbReference type="SAM" id="Phobius"/>
    </source>
</evidence>
<feature type="compositionally biased region" description="Gly residues" evidence="1">
    <location>
        <begin position="65"/>
        <end position="78"/>
    </location>
</feature>
<evidence type="ECO:0000313" key="3">
    <source>
        <dbReference type="EMBL" id="MEQ3542291.1"/>
    </source>
</evidence>
<dbReference type="EMBL" id="JBEDNP010000030">
    <property type="protein sequence ID" value="MEQ3542291.1"/>
    <property type="molecule type" value="Genomic_DNA"/>
</dbReference>
<gene>
    <name evidence="3" type="ORF">WHI96_26125</name>
</gene>
<keyword evidence="4" id="KW-1185">Reference proteome</keyword>
<keyword evidence="2" id="KW-0812">Transmembrane</keyword>
<organism evidence="3 4">
    <name type="scientific">Pseudonocardia tropica</name>
    <dbReference type="NCBI Taxonomy" id="681289"/>
    <lineage>
        <taxon>Bacteria</taxon>
        <taxon>Bacillati</taxon>
        <taxon>Actinomycetota</taxon>
        <taxon>Actinomycetes</taxon>
        <taxon>Pseudonocardiales</taxon>
        <taxon>Pseudonocardiaceae</taxon>
        <taxon>Pseudonocardia</taxon>
    </lineage>
</organism>
<sequence>MIGPDVPLDRAQTDSGLIIVTVIGGRSVPVVGRGLPVILAGPAVQVLWLLALAVAMLMRRRPASGPGGGDGGSGGGLIGPDLFSPV</sequence>
<keyword evidence="2" id="KW-0472">Membrane</keyword>
<feature type="region of interest" description="Disordered" evidence="1">
    <location>
        <begin position="63"/>
        <end position="86"/>
    </location>
</feature>
<protein>
    <submittedName>
        <fullName evidence="3">Uncharacterized protein</fullName>
    </submittedName>
</protein>
<dbReference type="RefSeq" id="WP_345645664.1">
    <property type="nucleotide sequence ID" value="NZ_BAABLY010000035.1"/>
</dbReference>
<name>A0ABV1K227_9PSEU</name>
<evidence type="ECO:0000313" key="4">
    <source>
        <dbReference type="Proteomes" id="UP001464923"/>
    </source>
</evidence>
<accession>A0ABV1K227</accession>
<proteinExistence type="predicted"/>
<feature type="transmembrane region" description="Helical" evidence="2">
    <location>
        <begin position="37"/>
        <end position="58"/>
    </location>
</feature>
<evidence type="ECO:0000256" key="1">
    <source>
        <dbReference type="SAM" id="MobiDB-lite"/>
    </source>
</evidence>
<reference evidence="3 4" key="1">
    <citation type="submission" date="2024-03" db="EMBL/GenBank/DDBJ databases">
        <title>Draft genome sequence of Pseudonocardia tropica JCM 19149.</title>
        <authorList>
            <person name="Butdee W."/>
            <person name="Duangmal K."/>
        </authorList>
    </citation>
    <scope>NUCLEOTIDE SEQUENCE [LARGE SCALE GENOMIC DNA]</scope>
    <source>
        <strain evidence="3 4">JCM 19149</strain>
    </source>
</reference>